<protein>
    <submittedName>
        <fullName evidence="2">DnaJ-domain-containing protein</fullName>
    </submittedName>
</protein>
<dbReference type="PRINTS" id="PR00625">
    <property type="entry name" value="JDOMAIN"/>
</dbReference>
<dbReference type="Gene3D" id="1.10.287.110">
    <property type="entry name" value="DnaJ domain"/>
    <property type="match status" value="1"/>
</dbReference>
<proteinExistence type="predicted"/>
<dbReference type="Pfam" id="PF14308">
    <property type="entry name" value="DnaJ-X"/>
    <property type="match status" value="1"/>
</dbReference>
<dbReference type="AlphaFoldDB" id="A0A4P9ZBX1"/>
<dbReference type="Pfam" id="PF00226">
    <property type="entry name" value="DnaJ"/>
    <property type="match status" value="1"/>
</dbReference>
<dbReference type="CDD" id="cd06257">
    <property type="entry name" value="DnaJ"/>
    <property type="match status" value="1"/>
</dbReference>
<dbReference type="InterPro" id="IPR052814">
    <property type="entry name" value="Peroxisomal_DnaJ"/>
</dbReference>
<dbReference type="GO" id="GO:0016558">
    <property type="term" value="P:protein import into peroxisome matrix"/>
    <property type="evidence" value="ECO:0007669"/>
    <property type="project" value="TreeGrafter"/>
</dbReference>
<sequence>MPKDTVYYDILGVLSNATDIELKKAYRKKAIRLHPDKNTEDPDASAKFQELGEAYNILQNKESRAMYDELGVEGMKTNGMANENADFDVNDFFKMIFGGKSFHFWIGELSMLSEITQTAELIDGDSTYTRDEWQIPGNLQAIENGESTFNGRNDWESKRIILKEKKERLVALQEESKRMSEKRVAELTAILIARIGDYEAATTPDALDTFISKLKVELEELKLESFGIQLVHLIGKTYVTQANATIHALRTFGMSKIITSTKRKTDRMKSGFLIIKKALDAQASADGLLSDNYFSESNDPDTPEADRTRQAEAERLITGKFLATAWASTKFEVSGTIIKVANKVLNEKGLSKKERLTRAHALIFIGKLMLLTERTAEEAEEARIFEEMMAEANTTKSKARHSHKVPN</sequence>
<organism evidence="2 3">
    <name type="scientific">Metschnikowia bicuspidata</name>
    <dbReference type="NCBI Taxonomy" id="27322"/>
    <lineage>
        <taxon>Eukaryota</taxon>
        <taxon>Fungi</taxon>
        <taxon>Dikarya</taxon>
        <taxon>Ascomycota</taxon>
        <taxon>Saccharomycotina</taxon>
        <taxon>Pichiomycetes</taxon>
        <taxon>Metschnikowiaceae</taxon>
        <taxon>Metschnikowia</taxon>
    </lineage>
</organism>
<dbReference type="Proteomes" id="UP000268321">
    <property type="component" value="Unassembled WGS sequence"/>
</dbReference>
<reference evidence="3" key="1">
    <citation type="journal article" date="2018" name="Nat. Microbiol.">
        <title>Leveraging single-cell genomics to expand the fungal tree of life.</title>
        <authorList>
            <person name="Ahrendt S.R."/>
            <person name="Quandt C.A."/>
            <person name="Ciobanu D."/>
            <person name="Clum A."/>
            <person name="Salamov A."/>
            <person name="Andreopoulos B."/>
            <person name="Cheng J.F."/>
            <person name="Woyke T."/>
            <person name="Pelin A."/>
            <person name="Henrissat B."/>
            <person name="Reynolds N.K."/>
            <person name="Benny G.L."/>
            <person name="Smith M.E."/>
            <person name="James T.Y."/>
            <person name="Grigoriev I.V."/>
        </authorList>
    </citation>
    <scope>NUCLEOTIDE SEQUENCE [LARGE SCALE GENOMIC DNA]</scope>
    <source>
        <strain evidence="3">Baker2002</strain>
    </source>
</reference>
<evidence type="ECO:0000313" key="3">
    <source>
        <dbReference type="Proteomes" id="UP000268321"/>
    </source>
</evidence>
<dbReference type="InterPro" id="IPR018253">
    <property type="entry name" value="DnaJ_domain_CS"/>
</dbReference>
<dbReference type="OrthoDB" id="552049at2759"/>
<dbReference type="InterPro" id="IPR001623">
    <property type="entry name" value="DnaJ_domain"/>
</dbReference>
<dbReference type="EMBL" id="ML004460">
    <property type="protein sequence ID" value="RKP30357.1"/>
    <property type="molecule type" value="Genomic_DNA"/>
</dbReference>
<dbReference type="SMART" id="SM00271">
    <property type="entry name" value="DnaJ"/>
    <property type="match status" value="1"/>
</dbReference>
<dbReference type="PROSITE" id="PS50076">
    <property type="entry name" value="DNAJ_2"/>
    <property type="match status" value="1"/>
</dbReference>
<dbReference type="InterPro" id="IPR026894">
    <property type="entry name" value="DnaJ_X"/>
</dbReference>
<dbReference type="PANTHER" id="PTHR45006:SF1">
    <property type="entry name" value="DNAJ-LIKE PROTEIN 1"/>
    <property type="match status" value="1"/>
</dbReference>
<accession>A0A4P9ZBX1</accession>
<name>A0A4P9ZBX1_9ASCO</name>
<dbReference type="GO" id="GO:0005829">
    <property type="term" value="C:cytosol"/>
    <property type="evidence" value="ECO:0007669"/>
    <property type="project" value="TreeGrafter"/>
</dbReference>
<feature type="domain" description="J" evidence="1">
    <location>
        <begin position="6"/>
        <end position="71"/>
    </location>
</feature>
<gene>
    <name evidence="2" type="ORF">METBISCDRAFT_16527</name>
</gene>
<keyword evidence="3" id="KW-1185">Reference proteome</keyword>
<dbReference type="PROSITE" id="PS00636">
    <property type="entry name" value="DNAJ_1"/>
    <property type="match status" value="1"/>
</dbReference>
<dbReference type="PANTHER" id="PTHR45006">
    <property type="entry name" value="DNAJ-LIKE PROTEIN 1"/>
    <property type="match status" value="1"/>
</dbReference>
<evidence type="ECO:0000313" key="2">
    <source>
        <dbReference type="EMBL" id="RKP30357.1"/>
    </source>
</evidence>
<dbReference type="SUPFAM" id="SSF46565">
    <property type="entry name" value="Chaperone J-domain"/>
    <property type="match status" value="1"/>
</dbReference>
<dbReference type="InterPro" id="IPR036869">
    <property type="entry name" value="J_dom_sf"/>
</dbReference>
<evidence type="ECO:0000259" key="1">
    <source>
        <dbReference type="PROSITE" id="PS50076"/>
    </source>
</evidence>